<evidence type="ECO:0000256" key="3">
    <source>
        <dbReference type="ARBA" id="ARBA00022989"/>
    </source>
</evidence>
<evidence type="ECO:0000313" key="7">
    <source>
        <dbReference type="Proteomes" id="UP000694888"/>
    </source>
</evidence>
<proteinExistence type="predicted"/>
<keyword evidence="3 5" id="KW-1133">Transmembrane helix</keyword>
<dbReference type="SUPFAM" id="SSF81321">
    <property type="entry name" value="Family A G protein-coupled receptor-like"/>
    <property type="match status" value="1"/>
</dbReference>
<dbReference type="PANTHER" id="PTHR46641:SF2">
    <property type="entry name" value="FMRFAMIDE RECEPTOR"/>
    <property type="match status" value="1"/>
</dbReference>
<dbReference type="Pfam" id="PF00001">
    <property type="entry name" value="7tm_1"/>
    <property type="match status" value="1"/>
</dbReference>
<keyword evidence="2 5" id="KW-0812">Transmembrane</keyword>
<feature type="transmembrane region" description="Helical" evidence="5">
    <location>
        <begin position="189"/>
        <end position="209"/>
    </location>
</feature>
<keyword evidence="4 5" id="KW-0472">Membrane</keyword>
<evidence type="ECO:0000256" key="1">
    <source>
        <dbReference type="ARBA" id="ARBA00004370"/>
    </source>
</evidence>
<feature type="transmembrane region" description="Helical" evidence="5">
    <location>
        <begin position="105"/>
        <end position="126"/>
    </location>
</feature>
<evidence type="ECO:0000313" key="8">
    <source>
        <dbReference type="RefSeq" id="XP_012944263.2"/>
    </source>
</evidence>
<keyword evidence="7" id="KW-1185">Reference proteome</keyword>
<organism evidence="7 8">
    <name type="scientific">Aplysia californica</name>
    <name type="common">California sea hare</name>
    <dbReference type="NCBI Taxonomy" id="6500"/>
    <lineage>
        <taxon>Eukaryota</taxon>
        <taxon>Metazoa</taxon>
        <taxon>Spiralia</taxon>
        <taxon>Lophotrochozoa</taxon>
        <taxon>Mollusca</taxon>
        <taxon>Gastropoda</taxon>
        <taxon>Heterobranchia</taxon>
        <taxon>Euthyneura</taxon>
        <taxon>Tectipleura</taxon>
        <taxon>Aplysiida</taxon>
        <taxon>Aplysioidea</taxon>
        <taxon>Aplysiidae</taxon>
        <taxon>Aplysia</taxon>
    </lineage>
</organism>
<feature type="transmembrane region" description="Helical" evidence="5">
    <location>
        <begin position="239"/>
        <end position="262"/>
    </location>
</feature>
<dbReference type="PROSITE" id="PS50262">
    <property type="entry name" value="G_PROTEIN_RECEP_F1_2"/>
    <property type="match status" value="1"/>
</dbReference>
<reference evidence="8" key="1">
    <citation type="submission" date="2025-08" db="UniProtKB">
        <authorList>
            <consortium name="RefSeq"/>
        </authorList>
    </citation>
    <scope>IDENTIFICATION</scope>
</reference>
<dbReference type="InterPro" id="IPR000276">
    <property type="entry name" value="GPCR_Rhodpsn"/>
</dbReference>
<evidence type="ECO:0000256" key="2">
    <source>
        <dbReference type="ARBA" id="ARBA00022692"/>
    </source>
</evidence>
<evidence type="ECO:0000256" key="5">
    <source>
        <dbReference type="SAM" id="Phobius"/>
    </source>
</evidence>
<dbReference type="Proteomes" id="UP000694888">
    <property type="component" value="Unplaced"/>
</dbReference>
<accession>A0ABM1AB05</accession>
<feature type="non-terminal residue" evidence="8">
    <location>
        <position position="418"/>
    </location>
</feature>
<dbReference type="PRINTS" id="PR00237">
    <property type="entry name" value="GPCRRHODOPSN"/>
</dbReference>
<dbReference type="Gene3D" id="1.20.1070.10">
    <property type="entry name" value="Rhodopsin 7-helix transmembrane proteins"/>
    <property type="match status" value="1"/>
</dbReference>
<protein>
    <submittedName>
        <fullName evidence="8">Cysteinyl leukotriene receptor 1-like</fullName>
    </submittedName>
</protein>
<feature type="transmembrane region" description="Helical" evidence="5">
    <location>
        <begin position="336"/>
        <end position="358"/>
    </location>
</feature>
<sequence length="418" mass="46555">MATLFEETTNRSTDRTSHAALGWTLATFSDIGGELYRHTHTPNYSFNRGRNICDNLTDAVDLGVKITCTLDLYLPPFLLAVGVVCNLLVILVMCSKHFRKMSTSFYMATNAFTDGLSLLVALSGHFLFVNFPEIFSSVRHAHHMCAFFNILGWGSSDLGIMLTVAMTTERAIAVRFPLQAYKLCTPRRARFVVVGLVVFELVKLSHFMVSSEVVGAEVTSHLCDVDRDDPSFVLYAVDIWPWIHAAILAASYSLVIVGNVIIVINIRKSGKECVADGSGRKNTRKDSSSSSKNRQLSLMLVVDSCFLVVCTFPFAVIVILISKFNRLPPSQGGKNLAYSVSFYLLYVNRCLNFFLYCVTGSRFRTALRGIFTHDVPTSYVPSTDKTNSRDKLKTVSKLRNSLLQENSNNNNNNNNNNN</sequence>
<feature type="domain" description="G-protein coupled receptors family 1 profile" evidence="6">
    <location>
        <begin position="85"/>
        <end position="356"/>
    </location>
</feature>
<dbReference type="GeneID" id="101854451"/>
<dbReference type="InterPro" id="IPR017452">
    <property type="entry name" value="GPCR_Rhodpsn_7TM"/>
</dbReference>
<feature type="transmembrane region" description="Helical" evidence="5">
    <location>
        <begin position="146"/>
        <end position="168"/>
    </location>
</feature>
<name>A0ABM1AB05_APLCA</name>
<dbReference type="InterPro" id="IPR052954">
    <property type="entry name" value="GPCR-Ligand_Int"/>
</dbReference>
<feature type="transmembrane region" description="Helical" evidence="5">
    <location>
        <begin position="72"/>
        <end position="93"/>
    </location>
</feature>
<gene>
    <name evidence="8" type="primary">LOC101854451</name>
</gene>
<dbReference type="PANTHER" id="PTHR46641">
    <property type="entry name" value="FMRFAMIDE RECEPTOR-RELATED"/>
    <property type="match status" value="1"/>
</dbReference>
<dbReference type="RefSeq" id="XP_012944263.2">
    <property type="nucleotide sequence ID" value="XM_013088809.2"/>
</dbReference>
<feature type="transmembrane region" description="Helical" evidence="5">
    <location>
        <begin position="298"/>
        <end position="324"/>
    </location>
</feature>
<evidence type="ECO:0000256" key="4">
    <source>
        <dbReference type="ARBA" id="ARBA00023136"/>
    </source>
</evidence>
<evidence type="ECO:0000259" key="6">
    <source>
        <dbReference type="PROSITE" id="PS50262"/>
    </source>
</evidence>
<comment type="subcellular location">
    <subcellularLocation>
        <location evidence="1">Membrane</location>
    </subcellularLocation>
</comment>